<dbReference type="AlphaFoldDB" id="A0A1Y2IDQ4"/>
<keyword evidence="3" id="KW-1185">Reference proteome</keyword>
<feature type="compositionally biased region" description="Basic residues" evidence="1">
    <location>
        <begin position="105"/>
        <end position="116"/>
    </location>
</feature>
<dbReference type="EMBL" id="KZ084143">
    <property type="protein sequence ID" value="OSC98031.1"/>
    <property type="molecule type" value="Genomic_DNA"/>
</dbReference>
<feature type="region of interest" description="Disordered" evidence="1">
    <location>
        <begin position="145"/>
        <end position="177"/>
    </location>
</feature>
<feature type="region of interest" description="Disordered" evidence="1">
    <location>
        <begin position="121"/>
        <end position="140"/>
    </location>
</feature>
<accession>A0A1Y2IDQ4</accession>
<feature type="compositionally biased region" description="Polar residues" evidence="1">
    <location>
        <begin position="146"/>
        <end position="160"/>
    </location>
</feature>
<protein>
    <submittedName>
        <fullName evidence="2">Uncharacterized protein</fullName>
    </submittedName>
</protein>
<gene>
    <name evidence="2" type="ORF">PYCCODRAFT_1439687</name>
</gene>
<dbReference type="Proteomes" id="UP000193067">
    <property type="component" value="Unassembled WGS sequence"/>
</dbReference>
<evidence type="ECO:0000256" key="1">
    <source>
        <dbReference type="SAM" id="MobiDB-lite"/>
    </source>
</evidence>
<feature type="compositionally biased region" description="Low complexity" evidence="1">
    <location>
        <begin position="39"/>
        <end position="72"/>
    </location>
</feature>
<proteinExistence type="predicted"/>
<evidence type="ECO:0000313" key="2">
    <source>
        <dbReference type="EMBL" id="OSC98031.1"/>
    </source>
</evidence>
<sequence>MCGAAKPRSIPPDPLAVRFTHWCSSLISTTQWALASSLQPSGPSAAASRPRPASSASSRLQAPQPQRVVAQPHARTLPPPRAGCASGARPGQNRVRLAAGTSRCTTRRRDRPRRCRCRRCSRPRRRTRAPTPRTPESRRSLRFVATPSSLSPLQPASRASPTPCKRCHRARPGRPSSSHPVYGYLAIGFVMH</sequence>
<name>A0A1Y2IDQ4_TRAC3</name>
<organism evidence="2 3">
    <name type="scientific">Trametes coccinea (strain BRFM310)</name>
    <name type="common">Pycnoporus coccineus</name>
    <dbReference type="NCBI Taxonomy" id="1353009"/>
    <lineage>
        <taxon>Eukaryota</taxon>
        <taxon>Fungi</taxon>
        <taxon>Dikarya</taxon>
        <taxon>Basidiomycota</taxon>
        <taxon>Agaricomycotina</taxon>
        <taxon>Agaricomycetes</taxon>
        <taxon>Polyporales</taxon>
        <taxon>Polyporaceae</taxon>
        <taxon>Trametes</taxon>
    </lineage>
</organism>
<reference evidence="2 3" key="1">
    <citation type="journal article" date="2015" name="Biotechnol. Biofuels">
        <title>Enhanced degradation of softwood versus hardwood by the white-rot fungus Pycnoporus coccineus.</title>
        <authorList>
            <person name="Couturier M."/>
            <person name="Navarro D."/>
            <person name="Chevret D."/>
            <person name="Henrissat B."/>
            <person name="Piumi F."/>
            <person name="Ruiz-Duenas F.J."/>
            <person name="Martinez A.T."/>
            <person name="Grigoriev I.V."/>
            <person name="Riley R."/>
            <person name="Lipzen A."/>
            <person name="Berrin J.G."/>
            <person name="Master E.R."/>
            <person name="Rosso M.N."/>
        </authorList>
    </citation>
    <scope>NUCLEOTIDE SEQUENCE [LARGE SCALE GENOMIC DNA]</scope>
    <source>
        <strain evidence="2 3">BRFM310</strain>
    </source>
</reference>
<feature type="region of interest" description="Disordered" evidence="1">
    <location>
        <begin position="38"/>
        <end position="116"/>
    </location>
</feature>
<evidence type="ECO:0000313" key="3">
    <source>
        <dbReference type="Proteomes" id="UP000193067"/>
    </source>
</evidence>